<comment type="caution">
    <text evidence="1">The sequence shown here is derived from an EMBL/GenBank/DDBJ whole genome shotgun (WGS) entry which is preliminary data.</text>
</comment>
<proteinExistence type="predicted"/>
<dbReference type="EMBL" id="CM037151">
    <property type="protein sequence ID" value="KAH7843361.1"/>
    <property type="molecule type" value="Genomic_DNA"/>
</dbReference>
<name>A0ACB7XQY5_9ERIC</name>
<reference evidence="1 2" key="1">
    <citation type="journal article" date="2021" name="Hortic Res">
        <title>High-quality reference genome and annotation aids understanding of berry development for evergreen blueberry (Vaccinium darrowii).</title>
        <authorList>
            <person name="Yu J."/>
            <person name="Hulse-Kemp A.M."/>
            <person name="Babiker E."/>
            <person name="Staton M."/>
        </authorList>
    </citation>
    <scope>NUCLEOTIDE SEQUENCE [LARGE SCALE GENOMIC DNA]</scope>
    <source>
        <strain evidence="2">cv. NJ 8807/NJ 8810</strain>
        <tissue evidence="1">Young leaf</tissue>
    </source>
</reference>
<sequence length="357" mass="39447">MEGRAVRGAISRCLSFFRTANNVTWTADFFKIPVPFEFGGHGNTNNICTIPVPCGPGKSIDKTGLKPFLKAKYIPMFSTFASAGSSLFSLGGRDNCSDLPVSKIYRLDRTFAAVGEDDFVGTMLCPRMGHDVVEMDGKLYSMGGLTLDSESLWGECFDPSTNKSSPLPSPPFDQLLKWEGDARVVAPLHSSKKIFVAPLSPSSEPAFFYHVKDETWEELDHRVDFSTVFGEAAVLQNSTTLCWIGGQKLEIHAYDLDLKKWFISPIEGLDKVGTVPESDEVVNICSLFRLDDNHLCLLWQDYLDFPHGPTFGLLHCIEVEVEISKCSQGEFKLKAFVVSSQSYVIEPGATLFKGLAL</sequence>
<organism evidence="1 2">
    <name type="scientific">Vaccinium darrowii</name>
    <dbReference type="NCBI Taxonomy" id="229202"/>
    <lineage>
        <taxon>Eukaryota</taxon>
        <taxon>Viridiplantae</taxon>
        <taxon>Streptophyta</taxon>
        <taxon>Embryophyta</taxon>
        <taxon>Tracheophyta</taxon>
        <taxon>Spermatophyta</taxon>
        <taxon>Magnoliopsida</taxon>
        <taxon>eudicotyledons</taxon>
        <taxon>Gunneridae</taxon>
        <taxon>Pentapetalae</taxon>
        <taxon>asterids</taxon>
        <taxon>Ericales</taxon>
        <taxon>Ericaceae</taxon>
        <taxon>Vaccinioideae</taxon>
        <taxon>Vaccinieae</taxon>
        <taxon>Vaccinium</taxon>
    </lineage>
</organism>
<accession>A0ACB7XQY5</accession>
<dbReference type="Proteomes" id="UP000828048">
    <property type="component" value="Chromosome 1"/>
</dbReference>
<protein>
    <submittedName>
        <fullName evidence="1">Uncharacterized protein</fullName>
    </submittedName>
</protein>
<evidence type="ECO:0000313" key="2">
    <source>
        <dbReference type="Proteomes" id="UP000828048"/>
    </source>
</evidence>
<keyword evidence="2" id="KW-1185">Reference proteome</keyword>
<gene>
    <name evidence="1" type="ORF">Vadar_015697</name>
</gene>
<evidence type="ECO:0000313" key="1">
    <source>
        <dbReference type="EMBL" id="KAH7843361.1"/>
    </source>
</evidence>